<protein>
    <recommendedName>
        <fullName evidence="3">PE domain-containing protein</fullName>
    </recommendedName>
</protein>
<dbReference type="KEGG" id="sna:Snas_5020"/>
<accession>D3Q9W1</accession>
<dbReference type="HOGENOM" id="CLU_2195327_0_0_11"/>
<dbReference type="STRING" id="446470.Snas_5020"/>
<proteinExistence type="predicted"/>
<dbReference type="AlphaFoldDB" id="D3Q9W1"/>
<evidence type="ECO:0000313" key="2">
    <source>
        <dbReference type="Proteomes" id="UP000000844"/>
    </source>
</evidence>
<evidence type="ECO:0008006" key="3">
    <source>
        <dbReference type="Google" id="ProtNLM"/>
    </source>
</evidence>
<name>D3Q9W1_STANL</name>
<keyword evidence="2" id="KW-1185">Reference proteome</keyword>
<dbReference type="Proteomes" id="UP000000844">
    <property type="component" value="Chromosome"/>
</dbReference>
<dbReference type="EMBL" id="CP001778">
    <property type="protein sequence ID" value="ADD44657.1"/>
    <property type="molecule type" value="Genomic_DNA"/>
</dbReference>
<organism evidence="1 2">
    <name type="scientific">Stackebrandtia nassauensis (strain DSM 44728 / CIP 108903 / NRRL B-16338 / NBRC 102104 / LLR-40K-21)</name>
    <dbReference type="NCBI Taxonomy" id="446470"/>
    <lineage>
        <taxon>Bacteria</taxon>
        <taxon>Bacillati</taxon>
        <taxon>Actinomycetota</taxon>
        <taxon>Actinomycetes</taxon>
        <taxon>Glycomycetales</taxon>
        <taxon>Glycomycetaceae</taxon>
        <taxon>Stackebrandtia</taxon>
    </lineage>
</organism>
<reference evidence="1 2" key="1">
    <citation type="journal article" date="2009" name="Stand. Genomic Sci.">
        <title>Complete genome sequence of Stackebrandtia nassauensis type strain (LLR-40K-21).</title>
        <authorList>
            <person name="Munk C."/>
            <person name="Lapidus A."/>
            <person name="Copeland A."/>
            <person name="Jando M."/>
            <person name="Mayilraj S."/>
            <person name="Glavina Del Rio T."/>
            <person name="Nolan M."/>
            <person name="Chen F."/>
            <person name="Lucas S."/>
            <person name="Tice H."/>
            <person name="Cheng J.F."/>
            <person name="Han C."/>
            <person name="Detter J.C."/>
            <person name="Bruce D."/>
            <person name="Goodwin L."/>
            <person name="Chain P."/>
            <person name="Pitluck S."/>
            <person name="Goker M."/>
            <person name="Ovchinikova G."/>
            <person name="Pati A."/>
            <person name="Ivanova N."/>
            <person name="Mavromatis K."/>
            <person name="Chen A."/>
            <person name="Palaniappan K."/>
            <person name="Land M."/>
            <person name="Hauser L."/>
            <person name="Chang Y.J."/>
            <person name="Jeffries C.D."/>
            <person name="Bristow J."/>
            <person name="Eisen J.A."/>
            <person name="Markowitz V."/>
            <person name="Hugenholtz P."/>
            <person name="Kyrpides N.C."/>
            <person name="Klenk H.P."/>
        </authorList>
    </citation>
    <scope>NUCLEOTIDE SEQUENCE [LARGE SCALE GENOMIC DNA]</scope>
    <source>
        <strain evidence="2">DSM 44728 / CIP 108903 / NRRL B-16338 / NBRC 102104 / LLR-40K-21</strain>
    </source>
</reference>
<gene>
    <name evidence="1" type="ordered locus">Snas_5020</name>
</gene>
<dbReference type="RefSeq" id="WP_013020228.1">
    <property type="nucleotide sequence ID" value="NC_013947.1"/>
</dbReference>
<evidence type="ECO:0000313" key="1">
    <source>
        <dbReference type="EMBL" id="ADD44657.1"/>
    </source>
</evidence>
<sequence>MSQVQADVTANPALLGQHAKECAWNGRLLYESIMSARQTIVIPSTAFGNSTGAEALDNLHQQVIEAGGATVERMADSVTDDADKLVGMAFAYKQQDEANAHTINPQGV</sequence>